<evidence type="ECO:0000256" key="1">
    <source>
        <dbReference type="ARBA" id="ARBA00006723"/>
    </source>
</evidence>
<dbReference type="EMBL" id="JQBS01000003">
    <property type="protein sequence ID" value="KRN57661.1"/>
    <property type="molecule type" value="Genomic_DNA"/>
</dbReference>
<dbReference type="eggNOG" id="COG1942">
    <property type="taxonomic scope" value="Bacteria"/>
</dbReference>
<evidence type="ECO:0000256" key="2">
    <source>
        <dbReference type="ARBA" id="ARBA00023235"/>
    </source>
</evidence>
<dbReference type="NCBIfam" id="TIGR00013">
    <property type="entry name" value="taut"/>
    <property type="match status" value="1"/>
</dbReference>
<evidence type="ECO:0000313" key="6">
    <source>
        <dbReference type="EMBL" id="KRN57661.1"/>
    </source>
</evidence>
<reference evidence="6 7" key="1">
    <citation type="journal article" date="2015" name="Genome Announc.">
        <title>Expanding the biotechnology potential of lactobacilli through comparative genomics of 213 strains and associated genera.</title>
        <authorList>
            <person name="Sun Z."/>
            <person name="Harris H.M."/>
            <person name="McCann A."/>
            <person name="Guo C."/>
            <person name="Argimon S."/>
            <person name="Zhang W."/>
            <person name="Yang X."/>
            <person name="Jeffery I.B."/>
            <person name="Cooney J.C."/>
            <person name="Kagawa T.F."/>
            <person name="Liu W."/>
            <person name="Song Y."/>
            <person name="Salvetti E."/>
            <person name="Wrobel A."/>
            <person name="Rasinkangas P."/>
            <person name="Parkhill J."/>
            <person name="Rea M.C."/>
            <person name="O'Sullivan O."/>
            <person name="Ritari J."/>
            <person name="Douillard F.P."/>
            <person name="Paul Ross R."/>
            <person name="Yang R."/>
            <person name="Briner A.E."/>
            <person name="Felis G.E."/>
            <person name="de Vos W.M."/>
            <person name="Barrangou R."/>
            <person name="Klaenhammer T.R."/>
            <person name="Caufield P.W."/>
            <person name="Cui Y."/>
            <person name="Zhang H."/>
            <person name="O'Toole P.W."/>
        </authorList>
    </citation>
    <scope>NUCLEOTIDE SEQUENCE [LARGE SCALE GENOMIC DNA]</scope>
    <source>
        <strain evidence="6 7">DSM 20623</strain>
    </source>
</reference>
<feature type="active site" description="Proton acceptor; via imino nitrogen" evidence="3">
    <location>
        <position position="2"/>
    </location>
</feature>
<keyword evidence="7" id="KW-1185">Reference proteome</keyword>
<dbReference type="NCBIfam" id="NF002571">
    <property type="entry name" value="PRK02220.1"/>
    <property type="match status" value="1"/>
</dbReference>
<dbReference type="PATRIC" id="fig|1449336.4.peg.1641"/>
<dbReference type="GO" id="GO:0016853">
    <property type="term" value="F:isomerase activity"/>
    <property type="evidence" value="ECO:0007669"/>
    <property type="project" value="UniProtKB-UniRule"/>
</dbReference>
<comment type="caution">
    <text evidence="6">The sequence shown here is derived from an EMBL/GenBank/DDBJ whole genome shotgun (WGS) entry which is preliminary data.</text>
</comment>
<dbReference type="InterPro" id="IPR014347">
    <property type="entry name" value="Tautomerase/MIF_sf"/>
</dbReference>
<gene>
    <name evidence="6" type="ORF">IV74_GL001609</name>
</gene>
<accession>A0A0R2I8H4</accession>
<protein>
    <recommendedName>
        <fullName evidence="4">Tautomerase</fullName>
        <ecNumber evidence="4">5.3.2.-</ecNumber>
    </recommendedName>
</protein>
<sequence length="59" mass="6554">MPFVHIELIEGRSKEQKENLVKEVTEAVVRNTGAAGENVHVILQEMQASDYAQNGIFKG</sequence>
<feature type="domain" description="4-oxalocrotonate tautomerase-like" evidence="5">
    <location>
        <begin position="2"/>
        <end position="55"/>
    </location>
</feature>
<dbReference type="SUPFAM" id="SSF55331">
    <property type="entry name" value="Tautomerase/MIF"/>
    <property type="match status" value="1"/>
</dbReference>
<dbReference type="EC" id="5.3.2.-" evidence="4"/>
<organism evidence="6 7">
    <name type="scientific">Carnobacterium divergens DSM 20623</name>
    <dbReference type="NCBI Taxonomy" id="1449336"/>
    <lineage>
        <taxon>Bacteria</taxon>
        <taxon>Bacillati</taxon>
        <taxon>Bacillota</taxon>
        <taxon>Bacilli</taxon>
        <taxon>Lactobacillales</taxon>
        <taxon>Carnobacteriaceae</taxon>
        <taxon>Carnobacterium</taxon>
    </lineage>
</organism>
<dbReference type="GeneID" id="89588046"/>
<comment type="similarity">
    <text evidence="1 4">Belongs to the 4-oxalocrotonate tautomerase family.</text>
</comment>
<dbReference type="InterPro" id="IPR004370">
    <property type="entry name" value="4-OT-like_dom"/>
</dbReference>
<proteinExistence type="inferred from homology"/>
<evidence type="ECO:0000259" key="5">
    <source>
        <dbReference type="Pfam" id="PF01361"/>
    </source>
</evidence>
<evidence type="ECO:0000256" key="3">
    <source>
        <dbReference type="PIRSR" id="PIRSR618191-1"/>
    </source>
</evidence>
<dbReference type="Pfam" id="PF01361">
    <property type="entry name" value="Tautomerase"/>
    <property type="match status" value="1"/>
</dbReference>
<keyword evidence="2 4" id="KW-0413">Isomerase</keyword>
<dbReference type="Proteomes" id="UP000051658">
    <property type="component" value="Unassembled WGS sequence"/>
</dbReference>
<dbReference type="InterPro" id="IPR018191">
    <property type="entry name" value="4-OT"/>
</dbReference>
<dbReference type="AlphaFoldDB" id="A0A0R2I8H4"/>
<dbReference type="PANTHER" id="PTHR35530">
    <property type="entry name" value="TAUTOMERASE-RELATED"/>
    <property type="match status" value="1"/>
</dbReference>
<dbReference type="PANTHER" id="PTHR35530:SF1">
    <property type="entry name" value="2-HYDROXYMUCONATE TAUTOMERASE"/>
    <property type="match status" value="1"/>
</dbReference>
<evidence type="ECO:0000256" key="4">
    <source>
        <dbReference type="RuleBase" id="RU362032"/>
    </source>
</evidence>
<dbReference type="Gene3D" id="3.30.429.10">
    <property type="entry name" value="Macrophage Migration Inhibitory Factor"/>
    <property type="match status" value="1"/>
</dbReference>
<dbReference type="RefSeq" id="WP_034571673.1">
    <property type="nucleotide sequence ID" value="NZ_JQBS01000003.1"/>
</dbReference>
<name>A0A0R2I8H4_CARDV</name>
<evidence type="ECO:0000313" key="7">
    <source>
        <dbReference type="Proteomes" id="UP000051658"/>
    </source>
</evidence>